<dbReference type="Proteomes" id="UP000050509">
    <property type="component" value="Unassembled WGS sequence"/>
</dbReference>
<evidence type="ECO:0000313" key="3">
    <source>
        <dbReference type="Proteomes" id="UP000050509"/>
    </source>
</evidence>
<reference evidence="2 3" key="1">
    <citation type="submission" date="2015-09" db="EMBL/GenBank/DDBJ databases">
        <title>Draft genome sequence of Kouleothrix aurantiaca JCM 19913.</title>
        <authorList>
            <person name="Hemp J."/>
        </authorList>
    </citation>
    <scope>NUCLEOTIDE SEQUENCE [LARGE SCALE GENOMIC DNA]</scope>
    <source>
        <strain evidence="2 3">COM-B</strain>
    </source>
</reference>
<evidence type="ECO:0000259" key="1">
    <source>
        <dbReference type="Pfam" id="PF12695"/>
    </source>
</evidence>
<dbReference type="GO" id="GO:0016787">
    <property type="term" value="F:hydrolase activity"/>
    <property type="evidence" value="ECO:0007669"/>
    <property type="project" value="InterPro"/>
</dbReference>
<comment type="caution">
    <text evidence="2">The sequence shown here is derived from an EMBL/GenBank/DDBJ whole genome shotgun (WGS) entry which is preliminary data.</text>
</comment>
<dbReference type="Pfam" id="PF12695">
    <property type="entry name" value="Abhydrolase_5"/>
    <property type="match status" value="1"/>
</dbReference>
<protein>
    <recommendedName>
        <fullName evidence="1">Alpha/beta hydrolase fold-5 domain-containing protein</fullName>
    </recommendedName>
</protein>
<dbReference type="EMBL" id="LJCR01002292">
    <property type="protein sequence ID" value="KPV48941.1"/>
    <property type="molecule type" value="Genomic_DNA"/>
</dbReference>
<dbReference type="InterPro" id="IPR029059">
    <property type="entry name" value="AB_hydrolase_5"/>
</dbReference>
<feature type="domain" description="Alpha/beta hydrolase fold-5" evidence="1">
    <location>
        <begin position="67"/>
        <end position="130"/>
    </location>
</feature>
<gene>
    <name evidence="2" type="ORF">SE17_35375</name>
</gene>
<sequence>MKQWVQRAVVALIVVILTSLGGFVAWAETAAGPQPAAQAALQSTAQVAVTQEPWLVFEPAGQQPSTGLIFYPGGRVRAEAYAAPAQQIAAQGFLVVIVPMPLNLAVLAPDRADAVLAAYPGIRHWVIGGH</sequence>
<name>A0A0N8PR50_9CHLR</name>
<evidence type="ECO:0000313" key="2">
    <source>
        <dbReference type="EMBL" id="KPV48941.1"/>
    </source>
</evidence>
<feature type="non-terminal residue" evidence="2">
    <location>
        <position position="130"/>
    </location>
</feature>
<keyword evidence="3" id="KW-1185">Reference proteome</keyword>
<accession>A0A0N8PR50</accession>
<dbReference type="AlphaFoldDB" id="A0A0N8PR50"/>
<organism evidence="2 3">
    <name type="scientific">Kouleothrix aurantiaca</name>
    <dbReference type="NCBI Taxonomy" id="186479"/>
    <lineage>
        <taxon>Bacteria</taxon>
        <taxon>Bacillati</taxon>
        <taxon>Chloroflexota</taxon>
        <taxon>Chloroflexia</taxon>
        <taxon>Chloroflexales</taxon>
        <taxon>Roseiflexineae</taxon>
        <taxon>Roseiflexaceae</taxon>
        <taxon>Kouleothrix</taxon>
    </lineage>
</organism>
<proteinExistence type="predicted"/>